<dbReference type="PROSITE" id="PS00211">
    <property type="entry name" value="ABC_TRANSPORTER_1"/>
    <property type="match status" value="1"/>
</dbReference>
<evidence type="ECO:0000256" key="1">
    <source>
        <dbReference type="ARBA" id="ARBA00006216"/>
    </source>
</evidence>
<dbReference type="PANTHER" id="PTHR43204">
    <property type="entry name" value="ABC TRANSPORTER I FAMILY MEMBER 6, CHLOROPLASTIC"/>
    <property type="match status" value="1"/>
</dbReference>
<dbReference type="NCBIfam" id="TIGR01978">
    <property type="entry name" value="sufC"/>
    <property type="match status" value="1"/>
</dbReference>
<dbReference type="InterPro" id="IPR017871">
    <property type="entry name" value="ABC_transporter-like_CS"/>
</dbReference>
<keyword evidence="3 5" id="KW-0067">ATP-binding</keyword>
<dbReference type="GO" id="GO:0005524">
    <property type="term" value="F:ATP binding"/>
    <property type="evidence" value="ECO:0007669"/>
    <property type="project" value="UniProtKB-KW"/>
</dbReference>
<dbReference type="GO" id="GO:0016887">
    <property type="term" value="F:ATP hydrolysis activity"/>
    <property type="evidence" value="ECO:0007669"/>
    <property type="project" value="InterPro"/>
</dbReference>
<dbReference type="InterPro" id="IPR027417">
    <property type="entry name" value="P-loop_NTPase"/>
</dbReference>
<keyword evidence="6" id="KW-1185">Reference proteome</keyword>
<evidence type="ECO:0000259" key="4">
    <source>
        <dbReference type="PROSITE" id="PS50893"/>
    </source>
</evidence>
<dbReference type="Proteomes" id="UP001163687">
    <property type="component" value="Chromosome"/>
</dbReference>
<evidence type="ECO:0000256" key="2">
    <source>
        <dbReference type="ARBA" id="ARBA00022741"/>
    </source>
</evidence>
<dbReference type="KEGG" id="cmic:caldi_25820"/>
<sequence length="249" mass="27779">MSQRPELVIRDLHVRIEDREIVKGLNLTVRGGEIHALMGPNGSGKTTLSKAIMGHPAYEVTGEVLLDGVNLLELPPDERARHGLFLAFQYPVEVPGVTVANFLRTALNSIRGEEIGVWEFQEMLLEKMQLLEMDESFAGRYLNEGFSGGEKKRNEMLQLALLQPRIAVLDETDSGLDVDALKIVGKTVNSMRSESFGALIITHYNRILKHIRPDVVHIMVDGRIVRTGGPELADEVEEKGYDWVRAQVA</sequence>
<keyword evidence="2" id="KW-0547">Nucleotide-binding</keyword>
<dbReference type="AlphaFoldDB" id="A0AA35CLT0"/>
<dbReference type="SMART" id="SM00382">
    <property type="entry name" value="AAA"/>
    <property type="match status" value="1"/>
</dbReference>
<dbReference type="EMBL" id="AP025628">
    <property type="protein sequence ID" value="BDG61492.1"/>
    <property type="molecule type" value="Genomic_DNA"/>
</dbReference>
<organism evidence="5 6">
    <name type="scientific">Caldinitratiruptor microaerophilus</name>
    <dbReference type="NCBI Taxonomy" id="671077"/>
    <lineage>
        <taxon>Bacteria</taxon>
        <taxon>Bacillati</taxon>
        <taxon>Bacillota</taxon>
        <taxon>Clostridia</taxon>
        <taxon>Eubacteriales</taxon>
        <taxon>Symbiobacteriaceae</taxon>
        <taxon>Caldinitratiruptor</taxon>
    </lineage>
</organism>
<evidence type="ECO:0000313" key="5">
    <source>
        <dbReference type="EMBL" id="BDG61492.1"/>
    </source>
</evidence>
<dbReference type="CDD" id="cd03217">
    <property type="entry name" value="ABC_FeS_Assembly"/>
    <property type="match status" value="1"/>
</dbReference>
<feature type="domain" description="ABC transporter" evidence="4">
    <location>
        <begin position="7"/>
        <end position="246"/>
    </location>
</feature>
<reference evidence="5" key="1">
    <citation type="submission" date="2022-03" db="EMBL/GenBank/DDBJ databases">
        <title>Complete genome sequence of Caldinitratiruptor microaerophilus.</title>
        <authorList>
            <person name="Mukaiyama R."/>
            <person name="Nishiyama T."/>
            <person name="Ueda K."/>
        </authorList>
    </citation>
    <scope>NUCLEOTIDE SEQUENCE</scope>
    <source>
        <strain evidence="5">JCM 16183</strain>
    </source>
</reference>
<comment type="similarity">
    <text evidence="1">Belongs to the ABC transporter superfamily. Ycf16 family.</text>
</comment>
<gene>
    <name evidence="5" type="ORF">caldi_25820</name>
</gene>
<dbReference type="Gene3D" id="3.40.50.300">
    <property type="entry name" value="P-loop containing nucleotide triphosphate hydrolases"/>
    <property type="match status" value="1"/>
</dbReference>
<dbReference type="PROSITE" id="PS50893">
    <property type="entry name" value="ABC_TRANSPORTER_2"/>
    <property type="match status" value="1"/>
</dbReference>
<dbReference type="RefSeq" id="WP_319951757.1">
    <property type="nucleotide sequence ID" value="NZ_AP025628.1"/>
</dbReference>
<evidence type="ECO:0000256" key="3">
    <source>
        <dbReference type="ARBA" id="ARBA00022840"/>
    </source>
</evidence>
<dbReference type="InterPro" id="IPR003593">
    <property type="entry name" value="AAA+_ATPase"/>
</dbReference>
<evidence type="ECO:0000313" key="6">
    <source>
        <dbReference type="Proteomes" id="UP001163687"/>
    </source>
</evidence>
<accession>A0AA35CLT0</accession>
<dbReference type="InterPro" id="IPR003439">
    <property type="entry name" value="ABC_transporter-like_ATP-bd"/>
</dbReference>
<dbReference type="Pfam" id="PF00005">
    <property type="entry name" value="ABC_tran"/>
    <property type="match status" value="1"/>
</dbReference>
<protein>
    <submittedName>
        <fullName evidence="5">ABC transporter ATP-binding protein</fullName>
    </submittedName>
</protein>
<dbReference type="InterPro" id="IPR010230">
    <property type="entry name" value="FeS-cluster_ATPase_SufC"/>
</dbReference>
<dbReference type="SUPFAM" id="SSF52540">
    <property type="entry name" value="P-loop containing nucleoside triphosphate hydrolases"/>
    <property type="match status" value="1"/>
</dbReference>
<name>A0AA35CLT0_9FIRM</name>
<dbReference type="PANTHER" id="PTHR43204:SF1">
    <property type="entry name" value="ABC TRANSPORTER I FAMILY MEMBER 6, CHLOROPLASTIC"/>
    <property type="match status" value="1"/>
</dbReference>
<proteinExistence type="inferred from homology"/>